<evidence type="ECO:0000256" key="3">
    <source>
        <dbReference type="ARBA" id="ARBA00008663"/>
    </source>
</evidence>
<name>A0ABP1G9Y5_9CHLO</name>
<keyword evidence="10 14" id="KW-0460">Magnesium</keyword>
<dbReference type="InterPro" id="IPR015806">
    <property type="entry name" value="Pyrv_Knase_insert_dom_sf"/>
</dbReference>
<comment type="cofactor">
    <cofactor evidence="1">
        <name>K(+)</name>
        <dbReference type="ChEBI" id="CHEBI:29103"/>
    </cofactor>
</comment>
<evidence type="ECO:0000256" key="6">
    <source>
        <dbReference type="ARBA" id="ARBA00022723"/>
    </source>
</evidence>
<dbReference type="PRINTS" id="PR01050">
    <property type="entry name" value="PYRUVTKNASE"/>
</dbReference>
<evidence type="ECO:0000313" key="19">
    <source>
        <dbReference type="Proteomes" id="UP001497392"/>
    </source>
</evidence>
<dbReference type="SUPFAM" id="SSF52935">
    <property type="entry name" value="PK C-terminal domain-like"/>
    <property type="match status" value="1"/>
</dbReference>
<proteinExistence type="inferred from homology"/>
<evidence type="ECO:0000313" key="18">
    <source>
        <dbReference type="EMBL" id="CAL5228107.1"/>
    </source>
</evidence>
<dbReference type="Gene3D" id="2.40.33.10">
    <property type="entry name" value="PK beta-barrel domain-like"/>
    <property type="match status" value="1"/>
</dbReference>
<evidence type="ECO:0000256" key="5">
    <source>
        <dbReference type="ARBA" id="ARBA00022679"/>
    </source>
</evidence>
<dbReference type="EC" id="2.7.1.40" evidence="4 14"/>
<evidence type="ECO:0000256" key="7">
    <source>
        <dbReference type="ARBA" id="ARBA00022741"/>
    </source>
</evidence>
<evidence type="ECO:0000256" key="15">
    <source>
        <dbReference type="SAM" id="MobiDB-lite"/>
    </source>
</evidence>
<evidence type="ECO:0000256" key="12">
    <source>
        <dbReference type="ARBA" id="ARBA00023317"/>
    </source>
</evidence>
<evidence type="ECO:0000256" key="4">
    <source>
        <dbReference type="ARBA" id="ARBA00012142"/>
    </source>
</evidence>
<evidence type="ECO:0000256" key="10">
    <source>
        <dbReference type="ARBA" id="ARBA00022842"/>
    </source>
</evidence>
<feature type="domain" description="Pyruvate kinase C-terminal" evidence="17">
    <location>
        <begin position="534"/>
        <end position="647"/>
    </location>
</feature>
<keyword evidence="8 14" id="KW-0418">Kinase</keyword>
<comment type="pathway">
    <text evidence="2 14">Carbohydrate degradation; glycolysis; pyruvate from D-glyceraldehyde 3-phosphate: step 5/5.</text>
</comment>
<dbReference type="InterPro" id="IPR040442">
    <property type="entry name" value="Pyrv_kinase-like_dom_sf"/>
</dbReference>
<dbReference type="PANTHER" id="PTHR11817">
    <property type="entry name" value="PYRUVATE KINASE"/>
    <property type="match status" value="1"/>
</dbReference>
<feature type="region of interest" description="Disordered" evidence="15">
    <location>
        <begin position="387"/>
        <end position="406"/>
    </location>
</feature>
<dbReference type="Gene3D" id="3.40.1380.20">
    <property type="entry name" value="Pyruvate kinase, C-terminal domain"/>
    <property type="match status" value="2"/>
</dbReference>
<protein>
    <recommendedName>
        <fullName evidence="4 14">Pyruvate kinase</fullName>
        <ecNumber evidence="4 14">2.7.1.40</ecNumber>
    </recommendedName>
</protein>
<comment type="catalytic activity">
    <reaction evidence="13 14">
        <text>pyruvate + ATP = phosphoenolpyruvate + ADP + H(+)</text>
        <dbReference type="Rhea" id="RHEA:18157"/>
        <dbReference type="ChEBI" id="CHEBI:15361"/>
        <dbReference type="ChEBI" id="CHEBI:15378"/>
        <dbReference type="ChEBI" id="CHEBI:30616"/>
        <dbReference type="ChEBI" id="CHEBI:58702"/>
        <dbReference type="ChEBI" id="CHEBI:456216"/>
        <dbReference type="EC" id="2.7.1.40"/>
    </reaction>
</comment>
<reference evidence="18 19" key="1">
    <citation type="submission" date="2024-06" db="EMBL/GenBank/DDBJ databases">
        <authorList>
            <person name="Kraege A."/>
            <person name="Thomma B."/>
        </authorList>
    </citation>
    <scope>NUCLEOTIDE SEQUENCE [LARGE SCALE GENOMIC DNA]</scope>
</reference>
<dbReference type="EMBL" id="CAXHTA020000018">
    <property type="protein sequence ID" value="CAL5228107.1"/>
    <property type="molecule type" value="Genomic_DNA"/>
</dbReference>
<organism evidence="18 19">
    <name type="scientific">Coccomyxa viridis</name>
    <dbReference type="NCBI Taxonomy" id="1274662"/>
    <lineage>
        <taxon>Eukaryota</taxon>
        <taxon>Viridiplantae</taxon>
        <taxon>Chlorophyta</taxon>
        <taxon>core chlorophytes</taxon>
        <taxon>Trebouxiophyceae</taxon>
        <taxon>Trebouxiophyceae incertae sedis</taxon>
        <taxon>Coccomyxaceae</taxon>
        <taxon>Coccomyxa</taxon>
    </lineage>
</organism>
<keyword evidence="12" id="KW-0670">Pyruvate</keyword>
<dbReference type="InterPro" id="IPR011037">
    <property type="entry name" value="Pyrv_Knase-like_insert_dom_sf"/>
</dbReference>
<sequence length="694" mass="74687">MSIAVICTLGPSCRDVETLIELLEAGMTAARIDLTWGSVDYHKQSLKNLQKASQQTRRMCAVILDIVGRELMIRRDFTLDHEGWPVHMEGFDIKNGQEVRVTADEKAEASSLVLPISYPHFAHMCQPGDTLFVGRYLVNGADQSSLYLEVKDIKGDDVICTALNDAHMDGLLTVIHSERGGDGMSSLQTDLPLLTEYDEKAIKMFIKEHEIDYINLTYTCSGMDVYEMREFLDEHGGEHIKIIAKVENMEALRHFDSIAGAADAIILSRGNLGLDVAPEKTAVVQKAAINRCNLLGRPVIITRLVDSMAEAPRCTRAEATDVANAVLDGVDGMLMGAETLRGKYPVETVRTVLAICRQAELTFDHESHFDRLMARAMEDDEADMMLDSSHHHGDFLSPPGGHSPDARAVANARATAETLAHAADAVSRETPENPENPVVNGVQQDVHYVQPGLPPVHPRTPTSAGRQGSTEGEGSSPSFSASGPMHAGHRFSSSSNKVSSFGTLPRAMSTAASLGEQAAMADSRRSESAMSKVESIASTAVRAAAKMNAGLIICYAGSGRTASLVAKYRPNVPILTLVVPQLKSKGLAWELEGRSLARQFLIMRGLIPMLAAPMAGAGDTLLSQVLSMAVKRGLVKAKQHVVCVLSVRGDLVLNVCQVDDKGSGLQSNLASLGSELNLPAVNGDAAQQEAAMTF</sequence>
<dbReference type="InterPro" id="IPR001697">
    <property type="entry name" value="Pyr_Knase"/>
</dbReference>
<evidence type="ECO:0000256" key="2">
    <source>
        <dbReference type="ARBA" id="ARBA00004997"/>
    </source>
</evidence>
<feature type="region of interest" description="Disordered" evidence="15">
    <location>
        <begin position="416"/>
        <end position="500"/>
    </location>
</feature>
<dbReference type="Gene3D" id="3.20.20.60">
    <property type="entry name" value="Phosphoenolpyruvate-binding domains"/>
    <property type="match status" value="1"/>
</dbReference>
<dbReference type="SUPFAM" id="SSF51621">
    <property type="entry name" value="Phosphoenolpyruvate/pyruvate domain"/>
    <property type="match status" value="1"/>
</dbReference>
<keyword evidence="19" id="KW-1185">Reference proteome</keyword>
<accession>A0ABP1G9Y5</accession>
<evidence type="ECO:0000256" key="14">
    <source>
        <dbReference type="RuleBase" id="RU000504"/>
    </source>
</evidence>
<gene>
    <name evidence="18" type="primary">g11182</name>
    <name evidence="18" type="ORF">VP750_LOCUS10013</name>
</gene>
<evidence type="ECO:0000256" key="11">
    <source>
        <dbReference type="ARBA" id="ARBA00023152"/>
    </source>
</evidence>
<evidence type="ECO:0000256" key="13">
    <source>
        <dbReference type="ARBA" id="ARBA00048152"/>
    </source>
</evidence>
<feature type="domain" description="Pyruvate kinase barrel" evidence="16">
    <location>
        <begin position="4"/>
        <end position="349"/>
    </location>
</feature>
<dbReference type="InterPro" id="IPR015793">
    <property type="entry name" value="Pyrv_Knase_brl"/>
</dbReference>
<comment type="similarity">
    <text evidence="3 14">Belongs to the pyruvate kinase family.</text>
</comment>
<feature type="compositionally biased region" description="Low complexity" evidence="15">
    <location>
        <begin position="416"/>
        <end position="425"/>
    </location>
</feature>
<keyword evidence="7" id="KW-0547">Nucleotide-binding</keyword>
<keyword evidence="11 14" id="KW-0324">Glycolysis</keyword>
<dbReference type="SUPFAM" id="SSF50800">
    <property type="entry name" value="PK beta-barrel domain-like"/>
    <property type="match status" value="1"/>
</dbReference>
<dbReference type="InterPro" id="IPR036918">
    <property type="entry name" value="Pyrv_Knase_C_sf"/>
</dbReference>
<keyword evidence="5 14" id="KW-0808">Transferase</keyword>
<comment type="caution">
    <text evidence="18">The sequence shown here is derived from an EMBL/GenBank/DDBJ whole genome shotgun (WGS) entry which is preliminary data.</text>
</comment>
<evidence type="ECO:0000259" key="16">
    <source>
        <dbReference type="Pfam" id="PF00224"/>
    </source>
</evidence>
<evidence type="ECO:0000259" key="17">
    <source>
        <dbReference type="Pfam" id="PF02887"/>
    </source>
</evidence>
<keyword evidence="6" id="KW-0479">Metal-binding</keyword>
<dbReference type="PROSITE" id="PS00110">
    <property type="entry name" value="PYRUVATE_KINASE"/>
    <property type="match status" value="1"/>
</dbReference>
<keyword evidence="9" id="KW-0067">ATP-binding</keyword>
<evidence type="ECO:0000256" key="9">
    <source>
        <dbReference type="ARBA" id="ARBA00022840"/>
    </source>
</evidence>
<evidence type="ECO:0000256" key="8">
    <source>
        <dbReference type="ARBA" id="ARBA00022777"/>
    </source>
</evidence>
<dbReference type="Proteomes" id="UP001497392">
    <property type="component" value="Unassembled WGS sequence"/>
</dbReference>
<evidence type="ECO:0000256" key="1">
    <source>
        <dbReference type="ARBA" id="ARBA00001958"/>
    </source>
</evidence>
<dbReference type="InterPro" id="IPR015795">
    <property type="entry name" value="Pyrv_Knase_C"/>
</dbReference>
<dbReference type="Pfam" id="PF02887">
    <property type="entry name" value="PK_C"/>
    <property type="match status" value="1"/>
</dbReference>
<dbReference type="InterPro" id="IPR018209">
    <property type="entry name" value="Pyrv_Knase_AS"/>
</dbReference>
<dbReference type="InterPro" id="IPR015813">
    <property type="entry name" value="Pyrv/PenolPyrv_kinase-like_dom"/>
</dbReference>
<dbReference type="Pfam" id="PF00224">
    <property type="entry name" value="PK"/>
    <property type="match status" value="1"/>
</dbReference>
<feature type="compositionally biased region" description="Polar residues" evidence="15">
    <location>
        <begin position="460"/>
        <end position="481"/>
    </location>
</feature>